<protein>
    <recommendedName>
        <fullName evidence="4">DUF3185 family protein</fullName>
    </recommendedName>
</protein>
<name>A0A3M2LSP4_9ACTN</name>
<sequence length="61" mass="6135">MRVLGVVVAVLGFGSLIAFNGDNDNVGPMSWASGHQPVAGIAVGLLGLVVAGLGFASRSRR</sequence>
<evidence type="ECO:0008006" key="4">
    <source>
        <dbReference type="Google" id="ProtNLM"/>
    </source>
</evidence>
<evidence type="ECO:0000313" key="3">
    <source>
        <dbReference type="Proteomes" id="UP000282674"/>
    </source>
</evidence>
<keyword evidence="1" id="KW-1133">Transmembrane helix</keyword>
<dbReference type="RefSeq" id="WP_122197168.1">
    <property type="nucleotide sequence ID" value="NZ_JBHSKC010000039.1"/>
</dbReference>
<comment type="caution">
    <text evidence="2">The sequence shown here is derived from an EMBL/GenBank/DDBJ whole genome shotgun (WGS) entry which is preliminary data.</text>
</comment>
<gene>
    <name evidence="2" type="ORF">EBO15_26515</name>
</gene>
<dbReference type="Proteomes" id="UP000282674">
    <property type="component" value="Unassembled WGS sequence"/>
</dbReference>
<proteinExistence type="predicted"/>
<dbReference type="EMBL" id="RFFG01000054">
    <property type="protein sequence ID" value="RMI40417.1"/>
    <property type="molecule type" value="Genomic_DNA"/>
</dbReference>
<feature type="transmembrane region" description="Helical" evidence="1">
    <location>
        <begin position="34"/>
        <end position="56"/>
    </location>
</feature>
<keyword evidence="1" id="KW-0472">Membrane</keyword>
<dbReference type="AlphaFoldDB" id="A0A3M2LSP4"/>
<evidence type="ECO:0000313" key="2">
    <source>
        <dbReference type="EMBL" id="RMI40417.1"/>
    </source>
</evidence>
<organism evidence="2 3">
    <name type="scientific">Actinomadura harenae</name>
    <dbReference type="NCBI Taxonomy" id="2483351"/>
    <lineage>
        <taxon>Bacteria</taxon>
        <taxon>Bacillati</taxon>
        <taxon>Actinomycetota</taxon>
        <taxon>Actinomycetes</taxon>
        <taxon>Streptosporangiales</taxon>
        <taxon>Thermomonosporaceae</taxon>
        <taxon>Actinomadura</taxon>
    </lineage>
</organism>
<evidence type="ECO:0000256" key="1">
    <source>
        <dbReference type="SAM" id="Phobius"/>
    </source>
</evidence>
<reference evidence="2 3" key="1">
    <citation type="submission" date="2018-10" db="EMBL/GenBank/DDBJ databases">
        <title>Isolation from soil.</title>
        <authorList>
            <person name="Hu J."/>
        </authorList>
    </citation>
    <scope>NUCLEOTIDE SEQUENCE [LARGE SCALE GENOMIC DNA]</scope>
    <source>
        <strain evidence="2 3">NEAU-Ht49</strain>
    </source>
</reference>
<keyword evidence="3" id="KW-1185">Reference proteome</keyword>
<accession>A0A3M2LSP4</accession>
<keyword evidence="1" id="KW-0812">Transmembrane</keyword>